<dbReference type="OrthoDB" id="2976051at2759"/>
<evidence type="ECO:0000256" key="3">
    <source>
        <dbReference type="ARBA" id="ARBA00022801"/>
    </source>
</evidence>
<dbReference type="Gene3D" id="3.40.395.10">
    <property type="entry name" value="Adenoviral Proteinase, Chain A"/>
    <property type="match status" value="1"/>
</dbReference>
<name>J0D2H6_AURST</name>
<protein>
    <submittedName>
        <fullName evidence="6">Cysteine proteinase</fullName>
    </submittedName>
</protein>
<dbReference type="GO" id="GO:0005634">
    <property type="term" value="C:nucleus"/>
    <property type="evidence" value="ECO:0007669"/>
    <property type="project" value="TreeGrafter"/>
</dbReference>
<dbReference type="PANTHER" id="PTHR12606">
    <property type="entry name" value="SENTRIN/SUMO-SPECIFIC PROTEASE"/>
    <property type="match status" value="1"/>
</dbReference>
<proteinExistence type="inferred from homology"/>
<organism evidence="6 7">
    <name type="scientific">Auricularia subglabra (strain TFB-10046 / SS5)</name>
    <name type="common">White-rot fungus</name>
    <name type="synonym">Auricularia delicata (strain TFB10046)</name>
    <dbReference type="NCBI Taxonomy" id="717982"/>
    <lineage>
        <taxon>Eukaryota</taxon>
        <taxon>Fungi</taxon>
        <taxon>Dikarya</taxon>
        <taxon>Basidiomycota</taxon>
        <taxon>Agaricomycotina</taxon>
        <taxon>Agaricomycetes</taxon>
        <taxon>Auriculariales</taxon>
        <taxon>Auriculariaceae</taxon>
        <taxon>Auricularia</taxon>
    </lineage>
</organism>
<dbReference type="AlphaFoldDB" id="J0D2H6"/>
<dbReference type="InterPro" id="IPR003653">
    <property type="entry name" value="Peptidase_C48_C"/>
</dbReference>
<keyword evidence="3" id="KW-0378">Hydrolase</keyword>
<evidence type="ECO:0000256" key="4">
    <source>
        <dbReference type="ARBA" id="ARBA00022807"/>
    </source>
</evidence>
<accession>J0D2H6</accession>
<reference evidence="7" key="1">
    <citation type="journal article" date="2012" name="Science">
        <title>The Paleozoic origin of enzymatic lignin decomposition reconstructed from 31 fungal genomes.</title>
        <authorList>
            <person name="Floudas D."/>
            <person name="Binder M."/>
            <person name="Riley R."/>
            <person name="Barry K."/>
            <person name="Blanchette R.A."/>
            <person name="Henrissat B."/>
            <person name="Martinez A.T."/>
            <person name="Otillar R."/>
            <person name="Spatafora J.W."/>
            <person name="Yadav J.S."/>
            <person name="Aerts A."/>
            <person name="Benoit I."/>
            <person name="Boyd A."/>
            <person name="Carlson A."/>
            <person name="Copeland A."/>
            <person name="Coutinho P.M."/>
            <person name="de Vries R.P."/>
            <person name="Ferreira P."/>
            <person name="Findley K."/>
            <person name="Foster B."/>
            <person name="Gaskell J."/>
            <person name="Glotzer D."/>
            <person name="Gorecki P."/>
            <person name="Heitman J."/>
            <person name="Hesse C."/>
            <person name="Hori C."/>
            <person name="Igarashi K."/>
            <person name="Jurgens J.A."/>
            <person name="Kallen N."/>
            <person name="Kersten P."/>
            <person name="Kohler A."/>
            <person name="Kuees U."/>
            <person name="Kumar T.K.A."/>
            <person name="Kuo A."/>
            <person name="LaButti K."/>
            <person name="Larrondo L.F."/>
            <person name="Lindquist E."/>
            <person name="Ling A."/>
            <person name="Lombard V."/>
            <person name="Lucas S."/>
            <person name="Lundell T."/>
            <person name="Martin R."/>
            <person name="McLaughlin D.J."/>
            <person name="Morgenstern I."/>
            <person name="Morin E."/>
            <person name="Murat C."/>
            <person name="Nagy L.G."/>
            <person name="Nolan M."/>
            <person name="Ohm R.A."/>
            <person name="Patyshakuliyeva A."/>
            <person name="Rokas A."/>
            <person name="Ruiz-Duenas F.J."/>
            <person name="Sabat G."/>
            <person name="Salamov A."/>
            <person name="Samejima M."/>
            <person name="Schmutz J."/>
            <person name="Slot J.C."/>
            <person name="St John F."/>
            <person name="Stenlid J."/>
            <person name="Sun H."/>
            <person name="Sun S."/>
            <person name="Syed K."/>
            <person name="Tsang A."/>
            <person name="Wiebenga A."/>
            <person name="Young D."/>
            <person name="Pisabarro A."/>
            <person name="Eastwood D.C."/>
            <person name="Martin F."/>
            <person name="Cullen D."/>
            <person name="Grigoriev I.V."/>
            <person name="Hibbett D.S."/>
        </authorList>
    </citation>
    <scope>NUCLEOTIDE SEQUENCE [LARGE SCALE GENOMIC DNA]</scope>
    <source>
        <strain evidence="7">TFB10046</strain>
    </source>
</reference>
<evidence type="ECO:0000256" key="2">
    <source>
        <dbReference type="ARBA" id="ARBA00022670"/>
    </source>
</evidence>
<dbReference type="PROSITE" id="PS50600">
    <property type="entry name" value="ULP_PROTEASE"/>
    <property type="match status" value="1"/>
</dbReference>
<gene>
    <name evidence="6" type="ORF">AURDEDRAFT_131979</name>
</gene>
<evidence type="ECO:0000256" key="1">
    <source>
        <dbReference type="ARBA" id="ARBA00005234"/>
    </source>
</evidence>
<dbReference type="Proteomes" id="UP000006514">
    <property type="component" value="Unassembled WGS sequence"/>
</dbReference>
<keyword evidence="4" id="KW-0788">Thiol protease</keyword>
<dbReference type="GO" id="GO:0016929">
    <property type="term" value="F:deSUMOylase activity"/>
    <property type="evidence" value="ECO:0007669"/>
    <property type="project" value="TreeGrafter"/>
</dbReference>
<dbReference type="Pfam" id="PF02902">
    <property type="entry name" value="Peptidase_C48"/>
    <property type="match status" value="1"/>
</dbReference>
<evidence type="ECO:0000313" key="6">
    <source>
        <dbReference type="EMBL" id="EJD32827.1"/>
    </source>
</evidence>
<comment type="similarity">
    <text evidence="1">Belongs to the peptidase C48 family.</text>
</comment>
<dbReference type="InterPro" id="IPR038765">
    <property type="entry name" value="Papain-like_cys_pep_sf"/>
</dbReference>
<keyword evidence="2" id="KW-0645">Protease</keyword>
<dbReference type="GO" id="GO:0006508">
    <property type="term" value="P:proteolysis"/>
    <property type="evidence" value="ECO:0007669"/>
    <property type="project" value="UniProtKB-KW"/>
</dbReference>
<evidence type="ECO:0000259" key="5">
    <source>
        <dbReference type="PROSITE" id="PS50600"/>
    </source>
</evidence>
<dbReference type="GO" id="GO:0016926">
    <property type="term" value="P:protein desumoylation"/>
    <property type="evidence" value="ECO:0007669"/>
    <property type="project" value="TreeGrafter"/>
</dbReference>
<dbReference type="PANTHER" id="PTHR12606:SF10">
    <property type="entry name" value="SENTRIN-SPECIFIC PROTEASE 5"/>
    <property type="match status" value="1"/>
</dbReference>
<keyword evidence="7" id="KW-1185">Reference proteome</keyword>
<dbReference type="InParanoid" id="J0D2H6"/>
<dbReference type="EMBL" id="JH688621">
    <property type="protein sequence ID" value="EJD32827.1"/>
    <property type="molecule type" value="Genomic_DNA"/>
</dbReference>
<feature type="domain" description="Ubiquitin-like protease family profile" evidence="5">
    <location>
        <begin position="1"/>
        <end position="120"/>
    </location>
</feature>
<dbReference type="KEGG" id="adl:AURDEDRAFT_131979"/>
<evidence type="ECO:0000313" key="7">
    <source>
        <dbReference type="Proteomes" id="UP000006514"/>
    </source>
</evidence>
<dbReference type="SUPFAM" id="SSF54001">
    <property type="entry name" value="Cysteine proteinases"/>
    <property type="match status" value="1"/>
</dbReference>
<dbReference type="OMA" id="NDYNSEV"/>
<sequence length="155" mass="17986">MWNNAKQRARVFKSVQATEFWRRNAILIPIYEDEHWMLAIAYPRHSKIDFFDSMGLRSRHAKTVAHLVSSLLELAHGRRFNNAIPTPTSWSSRAHVKPGCPRQYGAVDCGLWVLTVVAAVLRAFRTTALLEHDMPNFRMYMYTLINKHIPPVMPR</sequence>